<dbReference type="InterPro" id="IPR001623">
    <property type="entry name" value="DnaJ_domain"/>
</dbReference>
<dbReference type="NCBIfam" id="TIGR02349">
    <property type="entry name" value="DnaJ_bact"/>
    <property type="match status" value="1"/>
</dbReference>
<dbReference type="FunFam" id="2.10.230.10:FF:000002">
    <property type="entry name" value="Molecular chaperone DnaJ"/>
    <property type="match status" value="1"/>
</dbReference>
<dbReference type="PRINTS" id="PR00625">
    <property type="entry name" value="JDOMAIN"/>
</dbReference>
<dbReference type="SUPFAM" id="SSF46565">
    <property type="entry name" value="Chaperone J-domain"/>
    <property type="match status" value="1"/>
</dbReference>
<dbReference type="Pfam" id="PF01556">
    <property type="entry name" value="DnaJ_C"/>
    <property type="match status" value="1"/>
</dbReference>
<reference evidence="9 10" key="1">
    <citation type="submission" date="2023-10" db="EMBL/GenBank/DDBJ databases">
        <authorList>
            <person name="Maclean D."/>
            <person name="Macfadyen A."/>
        </authorList>
    </citation>
    <scope>NUCLEOTIDE SEQUENCE [LARGE SCALE GENOMIC DNA]</scope>
</reference>
<dbReference type="GO" id="GO:0051082">
    <property type="term" value="F:unfolded protein binding"/>
    <property type="evidence" value="ECO:0007669"/>
    <property type="project" value="InterPro"/>
</dbReference>
<keyword evidence="1 6" id="KW-0479">Metal-binding</keyword>
<dbReference type="InterPro" id="IPR001305">
    <property type="entry name" value="HSP_DnaJ_Cys-rich_dom"/>
</dbReference>
<keyword evidence="2" id="KW-0677">Repeat</keyword>
<evidence type="ECO:0000313" key="9">
    <source>
        <dbReference type="EMBL" id="CAK0780323.1"/>
    </source>
</evidence>
<protein>
    <submittedName>
        <fullName evidence="9">Uncharacterized protein</fullName>
    </submittedName>
</protein>
<dbReference type="GO" id="GO:0009408">
    <property type="term" value="P:response to heat"/>
    <property type="evidence" value="ECO:0007669"/>
    <property type="project" value="InterPro"/>
</dbReference>
<feature type="zinc finger region" description="CR-type" evidence="6">
    <location>
        <begin position="237"/>
        <end position="318"/>
    </location>
</feature>
<evidence type="ECO:0000256" key="1">
    <source>
        <dbReference type="ARBA" id="ARBA00022723"/>
    </source>
</evidence>
<dbReference type="GO" id="GO:0031072">
    <property type="term" value="F:heat shock protein binding"/>
    <property type="evidence" value="ECO:0007669"/>
    <property type="project" value="InterPro"/>
</dbReference>
<dbReference type="HAMAP" id="MF_01152">
    <property type="entry name" value="DnaJ"/>
    <property type="match status" value="1"/>
</dbReference>
<dbReference type="PROSITE" id="PS50076">
    <property type="entry name" value="DNAJ_2"/>
    <property type="match status" value="1"/>
</dbReference>
<dbReference type="AlphaFoldDB" id="A0AAV1I7B9"/>
<proteinExistence type="inferred from homology"/>
<feature type="domain" description="CR-type" evidence="8">
    <location>
        <begin position="237"/>
        <end position="318"/>
    </location>
</feature>
<dbReference type="Pfam" id="PF00226">
    <property type="entry name" value="DnaJ"/>
    <property type="match status" value="1"/>
</dbReference>
<evidence type="ECO:0000259" key="7">
    <source>
        <dbReference type="PROSITE" id="PS50076"/>
    </source>
</evidence>
<dbReference type="InterPro" id="IPR002939">
    <property type="entry name" value="DnaJ_C"/>
</dbReference>
<dbReference type="PROSITE" id="PS00636">
    <property type="entry name" value="DNAJ_1"/>
    <property type="match status" value="1"/>
</dbReference>
<sequence>MASALQHGVHGNQSNAQALNLPAAARSRQLLRCQAGTSTCSCSTSYLNSSTRSALSSRQSSVMCGGSSHGAFMSLGSRQPQAQRRASHIVRADVNYYNVLGVDKDADKKSIKQAYRQKARKYHPDVNKEAGAEETFKQISNAYEVLSDDQKRGIYDRYGEAGLKNGMGGMGGADMGGFNNPFDLFEQFFGGSSARGGGFESAFGSAFGGSRGGRTRAQQGEDEKYELKLDFLDAVFGANKEIDVSRLESCNSCTGSGIKSGTSASTCGTCGGSGQVVQAVRTPLGVFQQVMQCPTCDGQGEESTPCNTCGGDGRVRNSKKISLRVPAGVDAGSRLRVRGEGNVGRKGGEPGDLYVFISVKPHPAGLRREGTTIHSEVEISFVDAILGTTAKVTTVDGAVDLRIPAGTQPGTTLVMAKRGVPRLGQDTLRGDHQVHVRVTIPQRLGKEETKLVEELRQLQDSKSNKRSGIFSF</sequence>
<dbReference type="Pfam" id="PF00684">
    <property type="entry name" value="DnaJ_CXXCXGXG"/>
    <property type="match status" value="1"/>
</dbReference>
<dbReference type="CDD" id="cd10747">
    <property type="entry name" value="DnaJ_C"/>
    <property type="match status" value="1"/>
</dbReference>
<keyword evidence="5" id="KW-0143">Chaperone</keyword>
<organism evidence="9 10">
    <name type="scientific">Coccomyxa viridis</name>
    <dbReference type="NCBI Taxonomy" id="1274662"/>
    <lineage>
        <taxon>Eukaryota</taxon>
        <taxon>Viridiplantae</taxon>
        <taxon>Chlorophyta</taxon>
        <taxon>core chlorophytes</taxon>
        <taxon>Trebouxiophyceae</taxon>
        <taxon>Trebouxiophyceae incertae sedis</taxon>
        <taxon>Coccomyxaceae</taxon>
        <taxon>Coccomyxa</taxon>
    </lineage>
</organism>
<dbReference type="Gene3D" id="2.60.260.20">
    <property type="entry name" value="Urease metallochaperone UreE, N-terminal domain"/>
    <property type="match status" value="2"/>
</dbReference>
<keyword evidence="3 6" id="KW-0863">Zinc-finger</keyword>
<keyword evidence="4 6" id="KW-0862">Zinc</keyword>
<dbReference type="GO" id="GO:0008270">
    <property type="term" value="F:zinc ion binding"/>
    <property type="evidence" value="ECO:0007669"/>
    <property type="project" value="UniProtKB-KW"/>
</dbReference>
<dbReference type="SMART" id="SM00271">
    <property type="entry name" value="DnaJ"/>
    <property type="match status" value="1"/>
</dbReference>
<evidence type="ECO:0000256" key="4">
    <source>
        <dbReference type="ARBA" id="ARBA00022833"/>
    </source>
</evidence>
<dbReference type="InterPro" id="IPR008971">
    <property type="entry name" value="HSP40/DnaJ_pept-bd"/>
</dbReference>
<dbReference type="PROSITE" id="PS51188">
    <property type="entry name" value="ZF_CR"/>
    <property type="match status" value="1"/>
</dbReference>
<evidence type="ECO:0000256" key="3">
    <source>
        <dbReference type="ARBA" id="ARBA00022771"/>
    </source>
</evidence>
<dbReference type="GO" id="GO:0042026">
    <property type="term" value="P:protein refolding"/>
    <property type="evidence" value="ECO:0007669"/>
    <property type="project" value="TreeGrafter"/>
</dbReference>
<dbReference type="SUPFAM" id="SSF57938">
    <property type="entry name" value="DnaJ/Hsp40 cysteine-rich domain"/>
    <property type="match status" value="1"/>
</dbReference>
<feature type="domain" description="J" evidence="7">
    <location>
        <begin position="95"/>
        <end position="159"/>
    </location>
</feature>
<dbReference type="FunFam" id="2.60.260.20:FF:000005">
    <property type="entry name" value="Chaperone protein dnaJ 1, mitochondrial"/>
    <property type="match status" value="1"/>
</dbReference>
<dbReference type="EMBL" id="CAUYUE010000006">
    <property type="protein sequence ID" value="CAK0780323.1"/>
    <property type="molecule type" value="Genomic_DNA"/>
</dbReference>
<dbReference type="InterPro" id="IPR036869">
    <property type="entry name" value="J_dom_sf"/>
</dbReference>
<evidence type="ECO:0000256" key="2">
    <source>
        <dbReference type="ARBA" id="ARBA00022737"/>
    </source>
</evidence>
<name>A0AAV1I7B9_9CHLO</name>
<dbReference type="InterPro" id="IPR012724">
    <property type="entry name" value="DnaJ"/>
</dbReference>
<gene>
    <name evidence="9" type="ORF">CVIRNUC_005012</name>
</gene>
<keyword evidence="10" id="KW-1185">Reference proteome</keyword>
<evidence type="ECO:0000313" key="10">
    <source>
        <dbReference type="Proteomes" id="UP001314263"/>
    </source>
</evidence>
<dbReference type="NCBIfam" id="NF008035">
    <property type="entry name" value="PRK10767.1"/>
    <property type="match status" value="1"/>
</dbReference>
<comment type="caution">
    <text evidence="9">The sequence shown here is derived from an EMBL/GenBank/DDBJ whole genome shotgun (WGS) entry which is preliminary data.</text>
</comment>
<dbReference type="Proteomes" id="UP001314263">
    <property type="component" value="Unassembled WGS sequence"/>
</dbReference>
<dbReference type="GO" id="GO:0005524">
    <property type="term" value="F:ATP binding"/>
    <property type="evidence" value="ECO:0007669"/>
    <property type="project" value="InterPro"/>
</dbReference>
<dbReference type="Gene3D" id="2.10.230.10">
    <property type="entry name" value="Heat shock protein DnaJ, cysteine-rich domain"/>
    <property type="match status" value="1"/>
</dbReference>
<accession>A0AAV1I7B9</accession>
<dbReference type="Gene3D" id="1.10.287.110">
    <property type="entry name" value="DnaJ domain"/>
    <property type="match status" value="1"/>
</dbReference>
<dbReference type="CDD" id="cd10719">
    <property type="entry name" value="DnaJ_zf"/>
    <property type="match status" value="1"/>
</dbReference>
<dbReference type="PANTHER" id="PTHR43096:SF10">
    <property type="entry name" value="CHAPERONE PROTEIN DNAJ A6, CHLOROPLASTIC"/>
    <property type="match status" value="1"/>
</dbReference>
<dbReference type="InterPro" id="IPR036410">
    <property type="entry name" value="HSP_DnaJ_Cys-rich_dom_sf"/>
</dbReference>
<dbReference type="CDD" id="cd06257">
    <property type="entry name" value="DnaJ"/>
    <property type="match status" value="1"/>
</dbReference>
<evidence type="ECO:0000256" key="6">
    <source>
        <dbReference type="PROSITE-ProRule" id="PRU00546"/>
    </source>
</evidence>
<dbReference type="InterPro" id="IPR018253">
    <property type="entry name" value="DnaJ_domain_CS"/>
</dbReference>
<evidence type="ECO:0000259" key="8">
    <source>
        <dbReference type="PROSITE" id="PS51188"/>
    </source>
</evidence>
<dbReference type="FunFam" id="2.60.260.20:FF:000009">
    <property type="entry name" value="Putative Mitochondrial DnaJ chaperone"/>
    <property type="match status" value="1"/>
</dbReference>
<dbReference type="PANTHER" id="PTHR43096">
    <property type="entry name" value="DNAJ HOMOLOG 1, MITOCHONDRIAL-RELATED"/>
    <property type="match status" value="1"/>
</dbReference>
<dbReference type="SUPFAM" id="SSF49493">
    <property type="entry name" value="HSP40/DnaJ peptide-binding domain"/>
    <property type="match status" value="2"/>
</dbReference>
<dbReference type="GO" id="GO:0005737">
    <property type="term" value="C:cytoplasm"/>
    <property type="evidence" value="ECO:0007669"/>
    <property type="project" value="TreeGrafter"/>
</dbReference>
<evidence type="ECO:0000256" key="5">
    <source>
        <dbReference type="ARBA" id="ARBA00023186"/>
    </source>
</evidence>